<sequence length="202" mass="23083">MLAGSLLTCPSLPFLCFQGFMDMMNQMNTIPHSYNMGFIELFTTIKHVRRDQKTIDYISAHFRGPLKQESVMEDAEQENLLPSFHYLILAGEVKQKGAFQVEESYDSEKLEEEDQRWGLCLTLKLFSCEQMDKVGTLVDAADYIKEMLGCIRYYHQELKSIRRGDRNCADKKGSGSENTAILGKRFLGENYKQAKATVDGSH</sequence>
<dbReference type="Proteomes" id="UP000298416">
    <property type="component" value="Unassembled WGS sequence"/>
</dbReference>
<accession>A0A8X8Z0W2</accession>
<evidence type="ECO:0000313" key="2">
    <source>
        <dbReference type="Proteomes" id="UP000298416"/>
    </source>
</evidence>
<comment type="caution">
    <text evidence="1">The sequence shown here is derived from an EMBL/GenBank/DDBJ whole genome shotgun (WGS) entry which is preliminary data.</text>
</comment>
<evidence type="ECO:0000313" key="1">
    <source>
        <dbReference type="EMBL" id="KAG6387806.1"/>
    </source>
</evidence>
<organism evidence="1">
    <name type="scientific">Salvia splendens</name>
    <name type="common">Scarlet sage</name>
    <dbReference type="NCBI Taxonomy" id="180675"/>
    <lineage>
        <taxon>Eukaryota</taxon>
        <taxon>Viridiplantae</taxon>
        <taxon>Streptophyta</taxon>
        <taxon>Embryophyta</taxon>
        <taxon>Tracheophyta</taxon>
        <taxon>Spermatophyta</taxon>
        <taxon>Magnoliopsida</taxon>
        <taxon>eudicotyledons</taxon>
        <taxon>Gunneridae</taxon>
        <taxon>Pentapetalae</taxon>
        <taxon>asterids</taxon>
        <taxon>lamiids</taxon>
        <taxon>Lamiales</taxon>
        <taxon>Lamiaceae</taxon>
        <taxon>Nepetoideae</taxon>
        <taxon>Mentheae</taxon>
        <taxon>Salviinae</taxon>
        <taxon>Salvia</taxon>
        <taxon>Salvia subgen. Calosphace</taxon>
        <taxon>core Calosphace</taxon>
    </lineage>
</organism>
<dbReference type="AlphaFoldDB" id="A0A8X8Z0W2"/>
<gene>
    <name evidence="1" type="ORF">SASPL_153000</name>
</gene>
<keyword evidence="2" id="KW-1185">Reference proteome</keyword>
<protein>
    <submittedName>
        <fullName evidence="1">Uncharacterized protein</fullName>
    </submittedName>
</protein>
<reference evidence="1" key="1">
    <citation type="submission" date="2018-01" db="EMBL/GenBank/DDBJ databases">
        <authorList>
            <person name="Mao J.F."/>
        </authorList>
    </citation>
    <scope>NUCLEOTIDE SEQUENCE</scope>
    <source>
        <strain evidence="1">Huo1</strain>
        <tissue evidence="1">Leaf</tissue>
    </source>
</reference>
<proteinExistence type="predicted"/>
<reference evidence="1" key="2">
    <citation type="submission" date="2020-08" db="EMBL/GenBank/DDBJ databases">
        <title>Plant Genome Project.</title>
        <authorList>
            <person name="Zhang R.-G."/>
        </authorList>
    </citation>
    <scope>NUCLEOTIDE SEQUENCE</scope>
    <source>
        <strain evidence="1">Huo1</strain>
        <tissue evidence="1">Leaf</tissue>
    </source>
</reference>
<name>A0A8X8Z0W2_SALSN</name>
<dbReference type="EMBL" id="PNBA02000021">
    <property type="protein sequence ID" value="KAG6387806.1"/>
    <property type="molecule type" value="Genomic_DNA"/>
</dbReference>